<name>F5YES3_LEAAZ</name>
<evidence type="ECO:0000313" key="2">
    <source>
        <dbReference type="EMBL" id="AEF80708.1"/>
    </source>
</evidence>
<dbReference type="HOGENOM" id="CLU_1758015_0_0_12"/>
<dbReference type="PROSITE" id="PS51257">
    <property type="entry name" value="PROKAR_LIPOPROTEIN"/>
    <property type="match status" value="1"/>
</dbReference>
<evidence type="ECO:0000313" key="3">
    <source>
        <dbReference type="Proteomes" id="UP000009222"/>
    </source>
</evidence>
<evidence type="ECO:0000256" key="1">
    <source>
        <dbReference type="SAM" id="SignalP"/>
    </source>
</evidence>
<dbReference type="AlphaFoldDB" id="F5YES3"/>
<organism evidence="2 3">
    <name type="scientific">Leadbettera azotonutricia (strain ATCC BAA-888 / DSM 13862 / ZAS-9)</name>
    <name type="common">Treponema azotonutricium</name>
    <dbReference type="NCBI Taxonomy" id="545695"/>
    <lineage>
        <taxon>Bacteria</taxon>
        <taxon>Pseudomonadati</taxon>
        <taxon>Spirochaetota</taxon>
        <taxon>Spirochaetia</taxon>
        <taxon>Spirochaetales</taxon>
        <taxon>Breznakiellaceae</taxon>
        <taxon>Leadbettera</taxon>
    </lineage>
</organism>
<sequence>MKSNKLFLILGVMLAAFVIVGFTACSDSSDGGDSGLSYNDNPVASFAGTRWVDDILPESEILFESGNSVTLTGRYWGQIKPAGLAGTHSYETASDLSGDKVEPAVWVLTDTTNRKGFELYYYKAGAGKHQRLVVYVGAMLQPREFYLH</sequence>
<proteinExistence type="predicted"/>
<dbReference type="InParanoid" id="F5YES3"/>
<feature type="signal peptide" evidence="1">
    <location>
        <begin position="1"/>
        <end position="23"/>
    </location>
</feature>
<dbReference type="STRING" id="545695.TREAZ_0205"/>
<feature type="chain" id="PRO_5003329863" evidence="1">
    <location>
        <begin position="24"/>
        <end position="148"/>
    </location>
</feature>
<gene>
    <name evidence="2" type="ordered locus">TREAZ_0205</name>
</gene>
<reference evidence="3" key="1">
    <citation type="submission" date="2009-12" db="EMBL/GenBank/DDBJ databases">
        <title>Complete sequence of Treponema azotonutricium strain ZAS-9.</title>
        <authorList>
            <person name="Tetu S.G."/>
            <person name="Matson E."/>
            <person name="Ren Q."/>
            <person name="Seshadri R."/>
            <person name="Elbourne L."/>
            <person name="Hassan K.A."/>
            <person name="Durkin A."/>
            <person name="Radune D."/>
            <person name="Mohamoud Y."/>
            <person name="Shay R."/>
            <person name="Jin S."/>
            <person name="Zhang X."/>
            <person name="Lucey K."/>
            <person name="Ballor N.R."/>
            <person name="Ottesen E."/>
            <person name="Rosenthal R."/>
            <person name="Allen A."/>
            <person name="Leadbetter J.R."/>
            <person name="Paulsen I.T."/>
        </authorList>
    </citation>
    <scope>NUCLEOTIDE SEQUENCE [LARGE SCALE GENOMIC DNA]</scope>
    <source>
        <strain evidence="3">ATCC BAA-888 / DSM 13862 / ZAS-9</strain>
    </source>
</reference>
<dbReference type="EMBL" id="CP001841">
    <property type="protein sequence ID" value="AEF80708.1"/>
    <property type="molecule type" value="Genomic_DNA"/>
</dbReference>
<dbReference type="RefSeq" id="WP_015711722.1">
    <property type="nucleotide sequence ID" value="NC_015577.1"/>
</dbReference>
<protein>
    <submittedName>
        <fullName evidence="2">Putative lipoprotein</fullName>
    </submittedName>
</protein>
<keyword evidence="1" id="KW-0732">Signal</keyword>
<keyword evidence="2" id="KW-0449">Lipoprotein</keyword>
<reference evidence="2 3" key="2">
    <citation type="journal article" date="2011" name="ISME J.">
        <title>RNA-seq reveals cooperative metabolic interactions between two termite-gut spirochete species in co-culture.</title>
        <authorList>
            <person name="Rosenthal A.Z."/>
            <person name="Matson E.G."/>
            <person name="Eldar A."/>
            <person name="Leadbetter J.R."/>
        </authorList>
    </citation>
    <scope>NUCLEOTIDE SEQUENCE [LARGE SCALE GENOMIC DNA]</scope>
    <source>
        <strain evidence="3">ATCC BAA-888 / DSM 13862 / ZAS-9</strain>
    </source>
</reference>
<dbReference type="Proteomes" id="UP000009222">
    <property type="component" value="Chromosome"/>
</dbReference>
<dbReference type="KEGG" id="taz:TREAZ_0205"/>
<keyword evidence="3" id="KW-1185">Reference proteome</keyword>
<accession>F5YES3</accession>